<feature type="compositionally biased region" description="Basic residues" evidence="5">
    <location>
        <begin position="1"/>
        <end position="15"/>
    </location>
</feature>
<dbReference type="InterPro" id="IPR027417">
    <property type="entry name" value="P-loop_NTPase"/>
</dbReference>
<dbReference type="InterPro" id="IPR006073">
    <property type="entry name" value="GTP-bd"/>
</dbReference>
<feature type="compositionally biased region" description="Basic and acidic residues" evidence="5">
    <location>
        <begin position="16"/>
        <end position="45"/>
    </location>
</feature>
<reference evidence="7" key="3">
    <citation type="submission" date="2015-02" db="UniProtKB">
        <authorList>
            <consortium name="EnsemblProtists"/>
        </authorList>
    </citation>
    <scope>IDENTIFICATION</scope>
    <source>
        <strain evidence="7">DAOM BR144</strain>
    </source>
</reference>
<dbReference type="OMA" id="CCADIPR"/>
<keyword evidence="8" id="KW-1185">Reference proteome</keyword>
<evidence type="ECO:0000256" key="2">
    <source>
        <dbReference type="ARBA" id="ARBA00023134"/>
    </source>
</evidence>
<evidence type="ECO:0000313" key="8">
    <source>
        <dbReference type="Proteomes" id="UP000019132"/>
    </source>
</evidence>
<dbReference type="AlphaFoldDB" id="K3WYI0"/>
<feature type="region of interest" description="Disordered" evidence="5">
    <location>
        <begin position="1"/>
        <end position="53"/>
    </location>
</feature>
<sequence length="485" mass="54956">MPPRKKPFSGKAKKQQLKEKREKQRARDAWDDDDTKPTEAADHDSTAAVDASAPLAAVLPPAPAEGRRDLRTIFHIESKAAVDARKKDATRALCYARDRGDSQSVYAFGVQSGARTQPPLLLKPSWRRDMTPEELREVDERAYVEWIQCINEAQQQLHEVTAPVQINMFERNIEVWRQLWRVLERASVLVHLADARCPLLHISDRLIAHIMEDFPSKRVVIVLTKADLVATSRVQAWVKYLEDRYAHAKIAVLAYSREDVEDSNAKLMRTIGDASAQIEPDERELAHREDEKDALVVGFVGEPNVGKSSLLNSLFDRKLVSVSATPGHTKHLQTHFFDRVELLGPEERTRYKRVLMCDCPGVVFPRFNVPISLQILFGSFPIAQVREPFSAIRFIAENCLPPLHEIYKLKQVDIDDEDWSPYLLCESYAMQRGFHVKGGKFDVHRAANLMLRDTLNGKKAVLSFPPPLDTATSTLDTNSTACEPH</sequence>
<comment type="function">
    <text evidence="3">Possible regulatory or functional link with the histocompatibility cluster.</text>
</comment>
<dbReference type="eggNOG" id="KOG1424">
    <property type="taxonomic scope" value="Eukaryota"/>
</dbReference>
<evidence type="ECO:0000256" key="4">
    <source>
        <dbReference type="ARBA" id="ARBA00039902"/>
    </source>
</evidence>
<feature type="domain" description="G" evidence="6">
    <location>
        <begin position="297"/>
        <end position="363"/>
    </location>
</feature>
<dbReference type="Proteomes" id="UP000019132">
    <property type="component" value="Unassembled WGS sequence"/>
</dbReference>
<keyword evidence="2" id="KW-0342">GTP-binding</keyword>
<dbReference type="CDD" id="cd01857">
    <property type="entry name" value="HSR1_MMR1"/>
    <property type="match status" value="1"/>
</dbReference>
<evidence type="ECO:0000313" key="7">
    <source>
        <dbReference type="EnsemblProtists" id="PYU1_T010029"/>
    </source>
</evidence>
<dbReference type="STRING" id="431595.K3WYI0"/>
<dbReference type="EMBL" id="GL376624">
    <property type="status" value="NOT_ANNOTATED_CDS"/>
    <property type="molecule type" value="Genomic_DNA"/>
</dbReference>
<dbReference type="Gene3D" id="3.40.50.300">
    <property type="entry name" value="P-loop containing nucleotide triphosphate hydrolases"/>
    <property type="match status" value="1"/>
</dbReference>
<dbReference type="VEuPathDB" id="FungiDB:PYU1_G010009"/>
<evidence type="ECO:0000256" key="5">
    <source>
        <dbReference type="SAM" id="MobiDB-lite"/>
    </source>
</evidence>
<dbReference type="InParanoid" id="K3WYI0"/>
<proteinExistence type="predicted"/>
<protein>
    <recommendedName>
        <fullName evidence="4">Guanine nucleotide-binding protein-like 1</fullName>
    </recommendedName>
</protein>
<accession>K3WYI0</accession>
<dbReference type="InterPro" id="IPR043358">
    <property type="entry name" value="GNL1-like"/>
</dbReference>
<reference evidence="8" key="1">
    <citation type="journal article" date="2010" name="Genome Biol.">
        <title>Genome sequence of the necrotrophic plant pathogen Pythium ultimum reveals original pathogenicity mechanisms and effector repertoire.</title>
        <authorList>
            <person name="Levesque C.A."/>
            <person name="Brouwer H."/>
            <person name="Cano L."/>
            <person name="Hamilton J.P."/>
            <person name="Holt C."/>
            <person name="Huitema E."/>
            <person name="Raffaele S."/>
            <person name="Robideau G.P."/>
            <person name="Thines M."/>
            <person name="Win J."/>
            <person name="Zerillo M.M."/>
            <person name="Beakes G.W."/>
            <person name="Boore J.L."/>
            <person name="Busam D."/>
            <person name="Dumas B."/>
            <person name="Ferriera S."/>
            <person name="Fuerstenberg S.I."/>
            <person name="Gachon C.M."/>
            <person name="Gaulin E."/>
            <person name="Govers F."/>
            <person name="Grenville-Briggs L."/>
            <person name="Horner N."/>
            <person name="Hostetler J."/>
            <person name="Jiang R.H."/>
            <person name="Johnson J."/>
            <person name="Krajaejun T."/>
            <person name="Lin H."/>
            <person name="Meijer H.J."/>
            <person name="Moore B."/>
            <person name="Morris P."/>
            <person name="Phuntmart V."/>
            <person name="Puiu D."/>
            <person name="Shetty J."/>
            <person name="Stajich J.E."/>
            <person name="Tripathy S."/>
            <person name="Wawra S."/>
            <person name="van West P."/>
            <person name="Whitty B.R."/>
            <person name="Coutinho P.M."/>
            <person name="Henrissat B."/>
            <person name="Martin F."/>
            <person name="Thomas P.D."/>
            <person name="Tyler B.M."/>
            <person name="De Vries R.P."/>
            <person name="Kamoun S."/>
            <person name="Yandell M."/>
            <person name="Tisserat N."/>
            <person name="Buell C.R."/>
        </authorList>
    </citation>
    <scope>NUCLEOTIDE SEQUENCE</scope>
    <source>
        <strain evidence="8">DAOM:BR144</strain>
    </source>
</reference>
<dbReference type="InterPro" id="IPR023179">
    <property type="entry name" value="GTP-bd_ortho_bundle_sf"/>
</dbReference>
<reference evidence="8" key="2">
    <citation type="submission" date="2010-04" db="EMBL/GenBank/DDBJ databases">
        <authorList>
            <person name="Buell R."/>
            <person name="Hamilton J."/>
            <person name="Hostetler J."/>
        </authorList>
    </citation>
    <scope>NUCLEOTIDE SEQUENCE [LARGE SCALE GENOMIC DNA]</scope>
    <source>
        <strain evidence="8">DAOM:BR144</strain>
    </source>
</reference>
<dbReference type="PANTHER" id="PTHR45709:SF3">
    <property type="entry name" value="GUANINE NUCLEOTIDE-BINDING PROTEIN-LIKE 1"/>
    <property type="match status" value="1"/>
</dbReference>
<dbReference type="Pfam" id="PF01926">
    <property type="entry name" value="MMR_HSR1"/>
    <property type="match status" value="1"/>
</dbReference>
<evidence type="ECO:0000256" key="1">
    <source>
        <dbReference type="ARBA" id="ARBA00022741"/>
    </source>
</evidence>
<evidence type="ECO:0000256" key="3">
    <source>
        <dbReference type="ARBA" id="ARBA00037770"/>
    </source>
</evidence>
<keyword evidence="1" id="KW-0547">Nucleotide-binding</keyword>
<dbReference type="GO" id="GO:0003924">
    <property type="term" value="F:GTPase activity"/>
    <property type="evidence" value="ECO:0007669"/>
    <property type="project" value="InterPro"/>
</dbReference>
<dbReference type="PANTHER" id="PTHR45709">
    <property type="entry name" value="LARGE SUBUNIT GTPASE 1 HOMOLOG-RELATED"/>
    <property type="match status" value="1"/>
</dbReference>
<dbReference type="EnsemblProtists" id="PYU1_T010029">
    <property type="protein sequence ID" value="PYU1_T010029"/>
    <property type="gene ID" value="PYU1_G010009"/>
</dbReference>
<dbReference type="Gene3D" id="1.10.1580.10">
    <property type="match status" value="1"/>
</dbReference>
<organism evidence="7 8">
    <name type="scientific">Globisporangium ultimum (strain ATCC 200006 / CBS 805.95 / DAOM BR144)</name>
    <name type="common">Pythium ultimum</name>
    <dbReference type="NCBI Taxonomy" id="431595"/>
    <lineage>
        <taxon>Eukaryota</taxon>
        <taxon>Sar</taxon>
        <taxon>Stramenopiles</taxon>
        <taxon>Oomycota</taxon>
        <taxon>Peronosporomycetes</taxon>
        <taxon>Pythiales</taxon>
        <taxon>Pythiaceae</taxon>
        <taxon>Globisporangium</taxon>
    </lineage>
</organism>
<dbReference type="SUPFAM" id="SSF52540">
    <property type="entry name" value="P-loop containing nucleoside triphosphate hydrolases"/>
    <property type="match status" value="1"/>
</dbReference>
<dbReference type="GO" id="GO:0005525">
    <property type="term" value="F:GTP binding"/>
    <property type="evidence" value="ECO:0007669"/>
    <property type="project" value="UniProtKB-KW"/>
</dbReference>
<name>K3WYI0_GLOUD</name>
<dbReference type="HOGENOM" id="CLU_013649_0_0_1"/>
<evidence type="ECO:0000259" key="6">
    <source>
        <dbReference type="Pfam" id="PF01926"/>
    </source>
</evidence>